<dbReference type="EMBL" id="LSBI01000004">
    <property type="protein sequence ID" value="OAQ90329.1"/>
    <property type="molecule type" value="Genomic_DNA"/>
</dbReference>
<organism evidence="1 2">
    <name type="scientific">Purpureocillium lilacinum</name>
    <name type="common">Paecilomyces lilacinus</name>
    <dbReference type="NCBI Taxonomy" id="33203"/>
    <lineage>
        <taxon>Eukaryota</taxon>
        <taxon>Fungi</taxon>
        <taxon>Dikarya</taxon>
        <taxon>Ascomycota</taxon>
        <taxon>Pezizomycotina</taxon>
        <taxon>Sordariomycetes</taxon>
        <taxon>Hypocreomycetidae</taxon>
        <taxon>Hypocreales</taxon>
        <taxon>Ophiocordycipitaceae</taxon>
        <taxon>Purpureocillium</taxon>
    </lineage>
</organism>
<name>A0A179HLH5_PURLI</name>
<evidence type="ECO:0000313" key="2">
    <source>
        <dbReference type="Proteomes" id="UP000078340"/>
    </source>
</evidence>
<accession>A0A179HLH5</accession>
<sequence length="94" mass="10372">MVGILQDPREPAWWHSRPCDAWRGRLDELDGKDQAPPLGYHDPPDGMEFLKAGASVERREDQAGGQVVFAAMADCTFLSRTGRPLCANLDMACV</sequence>
<reference evidence="1 2" key="1">
    <citation type="submission" date="2016-02" db="EMBL/GenBank/DDBJ databases">
        <title>Biosynthesis of antibiotic leucinostatins and their inhibition on Phytophthora in bio-control Purpureocillium lilacinum.</title>
        <authorList>
            <person name="Wang G."/>
            <person name="Liu Z."/>
            <person name="Lin R."/>
            <person name="Li E."/>
            <person name="Mao Z."/>
            <person name="Ling J."/>
            <person name="Yin W."/>
            <person name="Xie B."/>
        </authorList>
    </citation>
    <scope>NUCLEOTIDE SEQUENCE [LARGE SCALE GENOMIC DNA]</scope>
    <source>
        <strain evidence="1">PLFJ-1</strain>
    </source>
</reference>
<proteinExistence type="predicted"/>
<comment type="caution">
    <text evidence="1">The sequence shown here is derived from an EMBL/GenBank/DDBJ whole genome shotgun (WGS) entry which is preliminary data.</text>
</comment>
<gene>
    <name evidence="1" type="ORF">VFPFJ_04488</name>
</gene>
<dbReference type="Proteomes" id="UP000078340">
    <property type="component" value="Unassembled WGS sequence"/>
</dbReference>
<dbReference type="AlphaFoldDB" id="A0A179HLH5"/>
<evidence type="ECO:0000313" key="1">
    <source>
        <dbReference type="EMBL" id="OAQ90329.1"/>
    </source>
</evidence>
<protein>
    <submittedName>
        <fullName evidence="1">Uncharacterized protein</fullName>
    </submittedName>
</protein>